<dbReference type="Proteomes" id="UP000825935">
    <property type="component" value="Chromosome 30"/>
</dbReference>
<accession>A0A8T2R549</accession>
<feature type="compositionally biased region" description="Low complexity" evidence="1">
    <location>
        <begin position="227"/>
        <end position="240"/>
    </location>
</feature>
<feature type="region of interest" description="Disordered" evidence="1">
    <location>
        <begin position="312"/>
        <end position="334"/>
    </location>
</feature>
<organism evidence="2 3">
    <name type="scientific">Ceratopteris richardii</name>
    <name type="common">Triangle waterfern</name>
    <dbReference type="NCBI Taxonomy" id="49495"/>
    <lineage>
        <taxon>Eukaryota</taxon>
        <taxon>Viridiplantae</taxon>
        <taxon>Streptophyta</taxon>
        <taxon>Embryophyta</taxon>
        <taxon>Tracheophyta</taxon>
        <taxon>Polypodiopsida</taxon>
        <taxon>Polypodiidae</taxon>
        <taxon>Polypodiales</taxon>
        <taxon>Pteridineae</taxon>
        <taxon>Pteridaceae</taxon>
        <taxon>Parkerioideae</taxon>
        <taxon>Ceratopteris</taxon>
    </lineage>
</organism>
<protein>
    <submittedName>
        <fullName evidence="2">Uncharacterized protein</fullName>
    </submittedName>
</protein>
<feature type="region of interest" description="Disordered" evidence="1">
    <location>
        <begin position="348"/>
        <end position="368"/>
    </location>
</feature>
<keyword evidence="3" id="KW-1185">Reference proteome</keyword>
<feature type="region of interest" description="Disordered" evidence="1">
    <location>
        <begin position="538"/>
        <end position="560"/>
    </location>
</feature>
<evidence type="ECO:0000313" key="3">
    <source>
        <dbReference type="Proteomes" id="UP000825935"/>
    </source>
</evidence>
<dbReference type="EMBL" id="CM035435">
    <property type="protein sequence ID" value="KAH7290715.1"/>
    <property type="molecule type" value="Genomic_DNA"/>
</dbReference>
<name>A0A8T2R549_CERRI</name>
<comment type="caution">
    <text evidence="2">The sequence shown here is derived from an EMBL/GenBank/DDBJ whole genome shotgun (WGS) entry which is preliminary data.</text>
</comment>
<feature type="compositionally biased region" description="Low complexity" evidence="1">
    <location>
        <begin position="248"/>
        <end position="260"/>
    </location>
</feature>
<gene>
    <name evidence="2" type="ORF">KP509_30G060600</name>
</gene>
<evidence type="ECO:0000256" key="1">
    <source>
        <dbReference type="SAM" id="MobiDB-lite"/>
    </source>
</evidence>
<feature type="compositionally biased region" description="Low complexity" evidence="1">
    <location>
        <begin position="274"/>
        <end position="283"/>
    </location>
</feature>
<feature type="region of interest" description="Disordered" evidence="1">
    <location>
        <begin position="227"/>
        <end position="298"/>
    </location>
</feature>
<dbReference type="AlphaFoldDB" id="A0A8T2R549"/>
<evidence type="ECO:0000313" key="2">
    <source>
        <dbReference type="EMBL" id="KAH7290715.1"/>
    </source>
</evidence>
<feature type="region of interest" description="Disordered" evidence="1">
    <location>
        <begin position="431"/>
        <end position="456"/>
    </location>
</feature>
<proteinExistence type="predicted"/>
<reference evidence="2" key="1">
    <citation type="submission" date="2021-08" db="EMBL/GenBank/DDBJ databases">
        <title>WGS assembly of Ceratopteris richardii.</title>
        <authorList>
            <person name="Marchant D.B."/>
            <person name="Chen G."/>
            <person name="Jenkins J."/>
            <person name="Shu S."/>
            <person name="Leebens-Mack J."/>
            <person name="Grimwood J."/>
            <person name="Schmutz J."/>
            <person name="Soltis P."/>
            <person name="Soltis D."/>
            <person name="Chen Z.-H."/>
        </authorList>
    </citation>
    <scope>NUCLEOTIDE SEQUENCE</scope>
    <source>
        <strain evidence="2">Whitten #5841</strain>
        <tissue evidence="2">Leaf</tissue>
    </source>
</reference>
<feature type="compositionally biased region" description="Polar residues" evidence="1">
    <location>
        <begin position="539"/>
        <end position="548"/>
    </location>
</feature>
<sequence length="657" mass="71558">MESLSAATRVQRNSMDEHSIKFKSMFIEMDLAMHDSANSPRTLRFPKLESHEEFEFNMFQSTMKGHEFSEQPMEVACADKLFVNGQIVPLKKDPTLKTGQSAMVHRKRDAVFSGKVSSSFSHAGDSSVGLQAVNAGSSLNLSKHEHVQHASERGLYAVHGDEGGTGSFTLQNSTSSDGFFHSNITKYMNEEPRGSSEFSLQDGSDILRPCRLDGRFDIFCTDSFSSSFRSHQSHGTYSSSTEKESKDSSTTSSRCSTGSYQESIHLQGLEKRVSQSSSAQTKTKTGRCTLNGTGPNEVHMRQTMSNLQSRENVHQFTENPKQGPASSPSSSSRTWSWKSLFGGLRKVPRPWCDESDETPSKAATRGLQKKSLVTVRELPDLLNRESMIGHRRSMGEDTELLDNSFRSMKRDGSLKRDQGVPAAIYCVKSGGKQEGPGSSVSYGAPGNAADTRSKDQQGRMMQDCWACSGKNSWSSRCINKVKKGTRLSARACKLVVTAKQLDQSRSLERNAVTSMRPMMVGMRNEEERRDAGIAYTASRPRSLSSTPLAKSPLRKADRGSAQNSLVAGVVGGSMVARLLLVGDPSCSCARKSSVSSKRAVGFSSCPASMRSSPHHSGVLAVVNKATPDLHTAIQSAIAHCKQSQLATSTAESNSNHP</sequence>
<dbReference type="OrthoDB" id="1709800at2759"/>